<dbReference type="AlphaFoldDB" id="A0A813DVL3"/>
<gene>
    <name evidence="8" type="ORF">PGLA1383_LOCUS10618</name>
</gene>
<evidence type="ECO:0000259" key="7">
    <source>
        <dbReference type="Pfam" id="PF00557"/>
    </source>
</evidence>
<reference evidence="8" key="1">
    <citation type="submission" date="2021-02" db="EMBL/GenBank/DDBJ databases">
        <authorList>
            <person name="Dougan E. K."/>
            <person name="Rhodes N."/>
            <person name="Thang M."/>
            <person name="Chan C."/>
        </authorList>
    </citation>
    <scope>NUCLEOTIDE SEQUENCE</scope>
</reference>
<keyword evidence="6" id="KW-0464">Manganese</keyword>
<comment type="caution">
    <text evidence="8">The sequence shown here is derived from an EMBL/GenBank/DDBJ whole genome shotgun (WGS) entry which is preliminary data.</text>
</comment>
<evidence type="ECO:0000256" key="6">
    <source>
        <dbReference type="ARBA" id="ARBA00023211"/>
    </source>
</evidence>
<dbReference type="SUPFAM" id="SSF53092">
    <property type="entry name" value="Creatinase/prolidase N-terminal domain"/>
    <property type="match status" value="1"/>
</dbReference>
<evidence type="ECO:0000256" key="3">
    <source>
        <dbReference type="ARBA" id="ARBA00022723"/>
    </source>
</evidence>
<dbReference type="GO" id="GO:0046872">
    <property type="term" value="F:metal ion binding"/>
    <property type="evidence" value="ECO:0007669"/>
    <property type="project" value="UniProtKB-KW"/>
</dbReference>
<comment type="cofactor">
    <cofactor evidence="1">
        <name>Mn(2+)</name>
        <dbReference type="ChEBI" id="CHEBI:29035"/>
    </cofactor>
</comment>
<evidence type="ECO:0000256" key="4">
    <source>
        <dbReference type="ARBA" id="ARBA00022801"/>
    </source>
</evidence>
<keyword evidence="2" id="KW-0645">Protease</keyword>
<dbReference type="PANTHER" id="PTHR48480">
    <property type="match status" value="1"/>
</dbReference>
<dbReference type="Gene3D" id="3.40.350.10">
    <property type="entry name" value="Creatinase/prolidase N-terminal domain"/>
    <property type="match status" value="1"/>
</dbReference>
<dbReference type="OrthoDB" id="10261878at2759"/>
<organism evidence="8 9">
    <name type="scientific">Polarella glacialis</name>
    <name type="common">Dinoflagellate</name>
    <dbReference type="NCBI Taxonomy" id="89957"/>
    <lineage>
        <taxon>Eukaryota</taxon>
        <taxon>Sar</taxon>
        <taxon>Alveolata</taxon>
        <taxon>Dinophyceae</taxon>
        <taxon>Suessiales</taxon>
        <taxon>Suessiaceae</taxon>
        <taxon>Polarella</taxon>
    </lineage>
</organism>
<keyword evidence="3" id="KW-0479">Metal-binding</keyword>
<keyword evidence="9" id="KW-1185">Reference proteome</keyword>
<protein>
    <recommendedName>
        <fullName evidence="7">Peptidase M24 domain-containing protein</fullName>
    </recommendedName>
</protein>
<keyword evidence="5" id="KW-0482">Metalloprotease</keyword>
<sequence length="484" mass="54776">VPFSMHKRLRQKVVSQFQDDAKRNGLAVGNTILLVKGGGELSLYDTDTTWDFRQECNFQYLFGDCDAFLKYYEVDKVLYLGSDDLTGMLIQYDGVVTPLGLNLDSGLISWPAEQILGKEAAKELLDSAGKEISESLLWTKFSKEASPALRGLEPDLLPNKEISKSYLAKRFRRDLSAVFWHTIVECRAVKDVEELKILQYALAGGPVSTLKDHEFKPNGVDRSMFKNPHHRAYGVAGDMREFLSEAEFRYQSFLRGCSRTAYGCICPSGGRSAILHYGHAAEPNLELVEVGEMKLHDMGAEYHCYASDVTCTFPVTGVFNEEQKTVYNEVWATVELIEKNLMPVVRYGDMHQLAQRSLLKELQGFLFSKDYSVDEMFEAGLIGNFMPHGLGHMYGLAVHDVGGYVPTESRKTYPEIKENLRLNRELQENFTLTVEPKTNLKSRNPRTSRIGKRETRENRTTLITFFRIVSESSDSILPHTTSPI</sequence>
<dbReference type="GO" id="GO:0008237">
    <property type="term" value="F:metallopeptidase activity"/>
    <property type="evidence" value="ECO:0007669"/>
    <property type="project" value="UniProtKB-KW"/>
</dbReference>
<evidence type="ECO:0000313" key="9">
    <source>
        <dbReference type="Proteomes" id="UP000654075"/>
    </source>
</evidence>
<evidence type="ECO:0000256" key="2">
    <source>
        <dbReference type="ARBA" id="ARBA00022670"/>
    </source>
</evidence>
<accession>A0A813DVL3</accession>
<proteinExistence type="predicted"/>
<dbReference type="InterPro" id="IPR000994">
    <property type="entry name" value="Pept_M24"/>
</dbReference>
<evidence type="ECO:0000313" key="8">
    <source>
        <dbReference type="EMBL" id="CAE8591958.1"/>
    </source>
</evidence>
<evidence type="ECO:0000256" key="5">
    <source>
        <dbReference type="ARBA" id="ARBA00023049"/>
    </source>
</evidence>
<feature type="non-terminal residue" evidence="8">
    <location>
        <position position="1"/>
    </location>
</feature>
<dbReference type="Pfam" id="PF00557">
    <property type="entry name" value="Peptidase_M24"/>
    <property type="match status" value="1"/>
</dbReference>
<dbReference type="InterPro" id="IPR052433">
    <property type="entry name" value="X-Pro_dipept-like"/>
</dbReference>
<feature type="domain" description="Peptidase M24" evidence="7">
    <location>
        <begin position="239"/>
        <end position="439"/>
    </location>
</feature>
<evidence type="ECO:0000256" key="1">
    <source>
        <dbReference type="ARBA" id="ARBA00001936"/>
    </source>
</evidence>
<dbReference type="Gene3D" id="3.90.230.10">
    <property type="entry name" value="Creatinase/methionine aminopeptidase superfamily"/>
    <property type="match status" value="1"/>
</dbReference>
<dbReference type="InterPro" id="IPR029149">
    <property type="entry name" value="Creatin/AminoP/Spt16_N"/>
</dbReference>
<dbReference type="GO" id="GO:0006508">
    <property type="term" value="P:proteolysis"/>
    <property type="evidence" value="ECO:0007669"/>
    <property type="project" value="UniProtKB-KW"/>
</dbReference>
<dbReference type="PANTHER" id="PTHR48480:SF2">
    <property type="entry name" value="PEPTIDASE D"/>
    <property type="match status" value="1"/>
</dbReference>
<dbReference type="Proteomes" id="UP000654075">
    <property type="component" value="Unassembled WGS sequence"/>
</dbReference>
<keyword evidence="4" id="KW-0378">Hydrolase</keyword>
<dbReference type="InterPro" id="IPR036005">
    <property type="entry name" value="Creatinase/aminopeptidase-like"/>
</dbReference>
<name>A0A813DVL3_POLGL</name>
<dbReference type="SUPFAM" id="SSF55920">
    <property type="entry name" value="Creatinase/aminopeptidase"/>
    <property type="match status" value="1"/>
</dbReference>
<dbReference type="EMBL" id="CAJNNV010005360">
    <property type="protein sequence ID" value="CAE8591958.1"/>
    <property type="molecule type" value="Genomic_DNA"/>
</dbReference>